<dbReference type="CDD" id="cd05195">
    <property type="entry name" value="enoyl_red"/>
    <property type="match status" value="1"/>
</dbReference>
<organism evidence="6 7">
    <name type="scientific">Diaporthe australafricana</name>
    <dbReference type="NCBI Taxonomy" id="127596"/>
    <lineage>
        <taxon>Eukaryota</taxon>
        <taxon>Fungi</taxon>
        <taxon>Dikarya</taxon>
        <taxon>Ascomycota</taxon>
        <taxon>Pezizomycotina</taxon>
        <taxon>Sordariomycetes</taxon>
        <taxon>Sordariomycetidae</taxon>
        <taxon>Diaporthales</taxon>
        <taxon>Diaporthaceae</taxon>
        <taxon>Diaporthe</taxon>
    </lineage>
</organism>
<dbReference type="SMART" id="SM00822">
    <property type="entry name" value="PKS_KR"/>
    <property type="match status" value="1"/>
</dbReference>
<accession>A0ABR3XR30</accession>
<dbReference type="EMBL" id="JAWRVE010000012">
    <property type="protein sequence ID" value="KAL1878201.1"/>
    <property type="molecule type" value="Genomic_DNA"/>
</dbReference>
<dbReference type="Pfam" id="PF08240">
    <property type="entry name" value="ADH_N"/>
    <property type="match status" value="1"/>
</dbReference>
<evidence type="ECO:0000256" key="2">
    <source>
        <dbReference type="ARBA" id="ARBA00022553"/>
    </source>
</evidence>
<dbReference type="Gene3D" id="3.40.50.720">
    <property type="entry name" value="NAD(P)-binding Rossmann-like Domain"/>
    <property type="match status" value="2"/>
</dbReference>
<dbReference type="Gene3D" id="1.10.1200.10">
    <property type="entry name" value="ACP-like"/>
    <property type="match status" value="1"/>
</dbReference>
<keyword evidence="2" id="KW-0597">Phosphoprotein</keyword>
<keyword evidence="7" id="KW-1185">Reference proteome</keyword>
<dbReference type="PROSITE" id="PS50075">
    <property type="entry name" value="CARRIER"/>
    <property type="match status" value="1"/>
</dbReference>
<dbReference type="SMART" id="SM00823">
    <property type="entry name" value="PKS_PP"/>
    <property type="match status" value="1"/>
</dbReference>
<proteinExistence type="predicted"/>
<gene>
    <name evidence="6" type="ORF">Daus18300_002118</name>
</gene>
<dbReference type="Proteomes" id="UP001583177">
    <property type="component" value="Unassembled WGS sequence"/>
</dbReference>
<keyword evidence="3" id="KW-0560">Oxidoreductase</keyword>
<sequence>MNFKDLLIAMGIVDTPALGAGAAAIGIETAGIVQAVGSAVTDFHPGERVMAVSIHCFASHVVTRQATCIAIPDELEFAKAATMPCVYATVIRALIDIGRTEKDQTVLVHSACGGVGIAAIQLCKMFGARDMFRFMQNGSHIGKIILEMADDPGSLIDQTLRTGSDICFKPEASYLITGGLGGLGKSTARWMVSKGAKSLIFLFRRGLTPSTITFFSELEAFGCSPGLVTGSVEDEATVKLAVTKSKFPVAGVVHGAMVLKDHATRNMPYSDWQTVMTPRVTGAWNLHHALSGSELDFFVLLGSFSGIVGQPGQANYAASNTFLNSFVQYRHGLGLPASALEMGPISDVGYVAESTAILESMKAMSTYAIGEQEYLDALQLAITRSLALPSDTKKAYTNPSVLGVGLRSTNPLDDPGTRLVWRRDIRLSIYRNLEKTSSIAGAASGSQNDVIKHLLALEHISDPSVVSKLASEIGRTLCEFLMRQEEDIALDKALSTLGVDSLVSIELRNWCRQHLSLEVSVLEIMQS</sequence>
<dbReference type="InterPro" id="IPR013968">
    <property type="entry name" value="PKS_KR"/>
</dbReference>
<dbReference type="Gene3D" id="3.90.180.10">
    <property type="entry name" value="Medium-chain alcohol dehydrogenases, catalytic domain"/>
    <property type="match status" value="1"/>
</dbReference>
<comment type="caution">
    <text evidence="6">The sequence shown here is derived from an EMBL/GenBank/DDBJ whole genome shotgun (WGS) entry which is preliminary data.</text>
</comment>
<name>A0ABR3XR30_9PEZI</name>
<dbReference type="InterPro" id="IPR020806">
    <property type="entry name" value="PKS_PP-bd"/>
</dbReference>
<dbReference type="InterPro" id="IPR009081">
    <property type="entry name" value="PP-bd_ACP"/>
</dbReference>
<keyword evidence="4" id="KW-0511">Multifunctional enzyme</keyword>
<dbReference type="PANTHER" id="PTHR43775:SF37">
    <property type="entry name" value="SI:DKEY-61P9.11"/>
    <property type="match status" value="1"/>
</dbReference>
<reference evidence="6 7" key="1">
    <citation type="journal article" date="2024" name="IMA Fungus">
        <title>IMA Genome - F19 : A genome assembly and annotation guide to empower mycologists, including annotated draft genome sequences of Ceratocystis pirilliformis, Diaporthe australafricana, Fusarium ophioides, Paecilomyces lecythidis, and Sporothrix stenoceras.</title>
        <authorList>
            <person name="Aylward J."/>
            <person name="Wilson A.M."/>
            <person name="Visagie C.M."/>
            <person name="Spraker J."/>
            <person name="Barnes I."/>
            <person name="Buitendag C."/>
            <person name="Ceriani C."/>
            <person name="Del Mar Angel L."/>
            <person name="du Plessis D."/>
            <person name="Fuchs T."/>
            <person name="Gasser K."/>
            <person name="Kramer D."/>
            <person name="Li W."/>
            <person name="Munsamy K."/>
            <person name="Piso A."/>
            <person name="Price J.L."/>
            <person name="Sonnekus B."/>
            <person name="Thomas C."/>
            <person name="van der Nest A."/>
            <person name="van Dijk A."/>
            <person name="van Heerden A."/>
            <person name="van Vuuren N."/>
            <person name="Yilmaz N."/>
            <person name="Duong T.A."/>
            <person name="van der Merwe N.A."/>
            <person name="Wingfield M.J."/>
            <person name="Wingfield B.D."/>
        </authorList>
    </citation>
    <scope>NUCLEOTIDE SEQUENCE [LARGE SCALE GENOMIC DNA]</scope>
    <source>
        <strain evidence="6 7">CMW 18300</strain>
    </source>
</reference>
<dbReference type="Pfam" id="PF00550">
    <property type="entry name" value="PP-binding"/>
    <property type="match status" value="1"/>
</dbReference>
<keyword evidence="1" id="KW-0596">Phosphopantetheine</keyword>
<evidence type="ECO:0000256" key="1">
    <source>
        <dbReference type="ARBA" id="ARBA00022450"/>
    </source>
</evidence>
<dbReference type="InterPro" id="IPR050091">
    <property type="entry name" value="PKS_NRPS_Biosynth_Enz"/>
</dbReference>
<evidence type="ECO:0000256" key="4">
    <source>
        <dbReference type="ARBA" id="ARBA00023268"/>
    </source>
</evidence>
<evidence type="ECO:0000256" key="3">
    <source>
        <dbReference type="ARBA" id="ARBA00023002"/>
    </source>
</evidence>
<dbReference type="InterPro" id="IPR020843">
    <property type="entry name" value="ER"/>
</dbReference>
<evidence type="ECO:0000313" key="7">
    <source>
        <dbReference type="Proteomes" id="UP001583177"/>
    </source>
</evidence>
<dbReference type="InterPro" id="IPR013154">
    <property type="entry name" value="ADH-like_N"/>
</dbReference>
<feature type="domain" description="Carrier" evidence="5">
    <location>
        <begin position="464"/>
        <end position="527"/>
    </location>
</feature>
<dbReference type="InterPro" id="IPR036291">
    <property type="entry name" value="NAD(P)-bd_dom_sf"/>
</dbReference>
<evidence type="ECO:0000259" key="5">
    <source>
        <dbReference type="PROSITE" id="PS50075"/>
    </source>
</evidence>
<dbReference type="SUPFAM" id="SSF47336">
    <property type="entry name" value="ACP-like"/>
    <property type="match status" value="1"/>
</dbReference>
<dbReference type="PANTHER" id="PTHR43775">
    <property type="entry name" value="FATTY ACID SYNTHASE"/>
    <property type="match status" value="1"/>
</dbReference>
<dbReference type="SUPFAM" id="SSF51735">
    <property type="entry name" value="NAD(P)-binding Rossmann-fold domains"/>
    <property type="match status" value="2"/>
</dbReference>
<dbReference type="SMART" id="SM00829">
    <property type="entry name" value="PKS_ER"/>
    <property type="match status" value="1"/>
</dbReference>
<dbReference type="InterPro" id="IPR036736">
    <property type="entry name" value="ACP-like_sf"/>
</dbReference>
<evidence type="ECO:0000313" key="6">
    <source>
        <dbReference type="EMBL" id="KAL1878201.1"/>
    </source>
</evidence>
<dbReference type="SUPFAM" id="SSF50129">
    <property type="entry name" value="GroES-like"/>
    <property type="match status" value="1"/>
</dbReference>
<dbReference type="InterPro" id="IPR011032">
    <property type="entry name" value="GroES-like_sf"/>
</dbReference>
<dbReference type="InterPro" id="IPR057326">
    <property type="entry name" value="KR_dom"/>
</dbReference>
<dbReference type="Pfam" id="PF08659">
    <property type="entry name" value="KR"/>
    <property type="match status" value="1"/>
</dbReference>
<protein>
    <submittedName>
        <fullName evidence="6">Secondary metabolism biosynthetic enzyme</fullName>
    </submittedName>
</protein>